<evidence type="ECO:0000256" key="1">
    <source>
        <dbReference type="SAM" id="SignalP"/>
    </source>
</evidence>
<sequence>MKQHFVKHVAIIVAGLVVAAPAVFAQTCHYSEVDPGKGKVSVGELSIDLGQGDGSGNPTAWLGPVTVTHASGDACSVDPNVSIVERPLYTNGKQLLVSAYSGSEQNVYAIDAATCKVLWKSESFSGRVKLTGNRLQLGKHRVKLGEDCTPAR</sequence>
<dbReference type="Gene3D" id="2.40.128.650">
    <property type="match status" value="1"/>
</dbReference>
<gene>
    <name evidence="2" type="ORF">BX591_10165</name>
</gene>
<dbReference type="EMBL" id="QLTK01000001">
    <property type="protein sequence ID" value="RAS38736.1"/>
    <property type="molecule type" value="Genomic_DNA"/>
</dbReference>
<name>A0A329CVE7_9BURK</name>
<dbReference type="OrthoDB" id="5958240at2"/>
<dbReference type="InterPro" id="IPR049346">
    <property type="entry name" value="Tsi1-like_sf"/>
</dbReference>
<dbReference type="AlphaFoldDB" id="A0A329CVE7"/>
<evidence type="ECO:0008006" key="4">
    <source>
        <dbReference type="Google" id="ProtNLM"/>
    </source>
</evidence>
<organism evidence="2 3">
    <name type="scientific">Paraburkholderia bryophila</name>
    <dbReference type="NCBI Taxonomy" id="420952"/>
    <lineage>
        <taxon>Bacteria</taxon>
        <taxon>Pseudomonadati</taxon>
        <taxon>Pseudomonadota</taxon>
        <taxon>Betaproteobacteria</taxon>
        <taxon>Burkholderiales</taxon>
        <taxon>Burkholderiaceae</taxon>
        <taxon>Paraburkholderia</taxon>
    </lineage>
</organism>
<feature type="chain" id="PRO_5016457549" description="Outer membrane protein assembly factor BamB" evidence="1">
    <location>
        <begin position="26"/>
        <end position="152"/>
    </location>
</feature>
<dbReference type="RefSeq" id="WP_111928785.1">
    <property type="nucleotide sequence ID" value="NZ_CADFFP010000004.1"/>
</dbReference>
<evidence type="ECO:0000313" key="3">
    <source>
        <dbReference type="Proteomes" id="UP000248918"/>
    </source>
</evidence>
<proteinExistence type="predicted"/>
<comment type="caution">
    <text evidence="2">The sequence shown here is derived from an EMBL/GenBank/DDBJ whole genome shotgun (WGS) entry which is preliminary data.</text>
</comment>
<evidence type="ECO:0000313" key="2">
    <source>
        <dbReference type="EMBL" id="RAS38736.1"/>
    </source>
</evidence>
<keyword evidence="1" id="KW-0732">Signal</keyword>
<accession>A0A329CVE7</accession>
<reference evidence="2 3" key="1">
    <citation type="submission" date="2018-06" db="EMBL/GenBank/DDBJ databases">
        <title>Genomic Encyclopedia of Type Strains, Phase III (KMG-III): the genomes of soil and plant-associated and newly described type strains.</title>
        <authorList>
            <person name="Whitman W."/>
        </authorList>
    </citation>
    <scope>NUCLEOTIDE SEQUENCE [LARGE SCALE GENOMIC DNA]</scope>
    <source>
        <strain evidence="2 3">LMG 23644</strain>
    </source>
</reference>
<dbReference type="InterPro" id="IPR049345">
    <property type="entry name" value="Tsi1"/>
</dbReference>
<protein>
    <recommendedName>
        <fullName evidence="4">Outer membrane protein assembly factor BamB</fullName>
    </recommendedName>
</protein>
<dbReference type="Proteomes" id="UP000248918">
    <property type="component" value="Unassembled WGS sequence"/>
</dbReference>
<dbReference type="Pfam" id="PF21565">
    <property type="entry name" value="Tsi1"/>
    <property type="match status" value="1"/>
</dbReference>
<feature type="signal peptide" evidence="1">
    <location>
        <begin position="1"/>
        <end position="25"/>
    </location>
</feature>